<dbReference type="EMBL" id="VEPV01000004">
    <property type="protein sequence ID" value="TNP14259.1"/>
    <property type="molecule type" value="Genomic_DNA"/>
</dbReference>
<protein>
    <submittedName>
        <fullName evidence="1">Uncharacterized protein</fullName>
    </submittedName>
</protein>
<proteinExistence type="predicted"/>
<name>A0A5C5A579_9BACI</name>
<reference evidence="1 2" key="1">
    <citation type="submission" date="2019-06" db="EMBL/GenBank/DDBJ databases">
        <title>Biocontrol Bacillus strains from Vietnam.</title>
        <authorList>
            <person name="Borriss R."/>
            <person name="Lasch P."/>
            <person name="Thanh Tam L.T."/>
            <person name="Luong P.T."/>
            <person name="Phuong Thao L.T."/>
            <person name="Kim Chung L.T."/>
        </authorList>
    </citation>
    <scope>NUCLEOTIDE SEQUENCE [LARGE SCALE GENOMIC DNA]</scope>
    <source>
        <strain evidence="1 2">SN1</strain>
    </source>
</reference>
<sequence length="66" mass="7698">MIENPMIDSKCMDSGENDYLVYCEGCQGEIYFGEHYYDFDGDYLHCETQCIKQFIESYSIKKVAGE</sequence>
<evidence type="ECO:0000313" key="1">
    <source>
        <dbReference type="EMBL" id="TNP14259.1"/>
    </source>
</evidence>
<gene>
    <name evidence="1" type="ORF">FHY71_13105</name>
</gene>
<dbReference type="RefSeq" id="WP_000572104.1">
    <property type="nucleotide sequence ID" value="NZ_CP078081.1"/>
</dbReference>
<organism evidence="1 2">
    <name type="scientific">Bacillus tropicus</name>
    <dbReference type="NCBI Taxonomy" id="2026188"/>
    <lineage>
        <taxon>Bacteria</taxon>
        <taxon>Bacillati</taxon>
        <taxon>Bacillota</taxon>
        <taxon>Bacilli</taxon>
        <taxon>Bacillales</taxon>
        <taxon>Bacillaceae</taxon>
        <taxon>Bacillus</taxon>
        <taxon>Bacillus cereus group</taxon>
    </lineage>
</organism>
<comment type="caution">
    <text evidence="1">The sequence shown here is derived from an EMBL/GenBank/DDBJ whole genome shotgun (WGS) entry which is preliminary data.</text>
</comment>
<dbReference type="Proteomes" id="UP000312495">
    <property type="component" value="Unassembled WGS sequence"/>
</dbReference>
<evidence type="ECO:0000313" key="2">
    <source>
        <dbReference type="Proteomes" id="UP000312495"/>
    </source>
</evidence>
<dbReference type="AlphaFoldDB" id="A0A5C5A579"/>
<accession>A0A5C5A579</accession>